<gene>
    <name evidence="2" type="ORF">NMOB1V02_LOCUS11003</name>
</gene>
<dbReference type="EMBL" id="CAJPEX010005323">
    <property type="protein sequence ID" value="CAG0923539.1"/>
    <property type="molecule type" value="Genomic_DNA"/>
</dbReference>
<dbReference type="Proteomes" id="UP000678499">
    <property type="component" value="Unassembled WGS sequence"/>
</dbReference>
<protein>
    <submittedName>
        <fullName evidence="2">Uncharacterized protein</fullName>
    </submittedName>
</protein>
<feature type="transmembrane region" description="Helical" evidence="1">
    <location>
        <begin position="57"/>
        <end position="79"/>
    </location>
</feature>
<keyword evidence="1" id="KW-1133">Transmembrane helix</keyword>
<keyword evidence="1" id="KW-0472">Membrane</keyword>
<dbReference type="AlphaFoldDB" id="A0A7R9BZH9"/>
<proteinExistence type="predicted"/>
<evidence type="ECO:0000313" key="2">
    <source>
        <dbReference type="EMBL" id="CAD7283387.1"/>
    </source>
</evidence>
<reference evidence="2" key="1">
    <citation type="submission" date="2020-11" db="EMBL/GenBank/DDBJ databases">
        <authorList>
            <person name="Tran Van P."/>
        </authorList>
    </citation>
    <scope>NUCLEOTIDE SEQUENCE</scope>
</reference>
<name>A0A7R9BZH9_9CRUS</name>
<keyword evidence="1" id="KW-0812">Transmembrane</keyword>
<organism evidence="2">
    <name type="scientific">Notodromas monacha</name>
    <dbReference type="NCBI Taxonomy" id="399045"/>
    <lineage>
        <taxon>Eukaryota</taxon>
        <taxon>Metazoa</taxon>
        <taxon>Ecdysozoa</taxon>
        <taxon>Arthropoda</taxon>
        <taxon>Crustacea</taxon>
        <taxon>Oligostraca</taxon>
        <taxon>Ostracoda</taxon>
        <taxon>Podocopa</taxon>
        <taxon>Podocopida</taxon>
        <taxon>Cypridocopina</taxon>
        <taxon>Cypridoidea</taxon>
        <taxon>Cyprididae</taxon>
        <taxon>Notodromas</taxon>
    </lineage>
</organism>
<keyword evidence="3" id="KW-1185">Reference proteome</keyword>
<accession>A0A7R9BZH9</accession>
<evidence type="ECO:0000313" key="3">
    <source>
        <dbReference type="Proteomes" id="UP000678499"/>
    </source>
</evidence>
<sequence>MINSVHLSMTRTSKSLTFIWNSAVIDGHQNRFDSGSFCVQKSQIYFHSERDKGKTKMVVKALVILACVYCSGIAASALLRSDYDDLCSSDKACESGFQCINKMCIELCLEQSLCHPSARCYVLSTKPVILACVYCSGIAASALLRSDYDDLCSSDKACESGFQCINKMCIELCLEQSLCHPSARCYVLSTKPVRTMICLCPPGTVTVKQDGSCITA</sequence>
<evidence type="ECO:0000256" key="1">
    <source>
        <dbReference type="SAM" id="Phobius"/>
    </source>
</evidence>
<dbReference type="OrthoDB" id="6378457at2759"/>
<dbReference type="EMBL" id="OA887360">
    <property type="protein sequence ID" value="CAD7283387.1"/>
    <property type="molecule type" value="Genomic_DNA"/>
</dbReference>